<dbReference type="SUPFAM" id="SSF103473">
    <property type="entry name" value="MFS general substrate transporter"/>
    <property type="match status" value="1"/>
</dbReference>
<dbReference type="InterPro" id="IPR020846">
    <property type="entry name" value="MFS_dom"/>
</dbReference>
<protein>
    <submittedName>
        <fullName evidence="9">MFS transporter</fullName>
    </submittedName>
</protein>
<evidence type="ECO:0000256" key="4">
    <source>
        <dbReference type="ARBA" id="ARBA00022692"/>
    </source>
</evidence>
<feature type="domain" description="Major facilitator superfamily (MFS) profile" evidence="8">
    <location>
        <begin position="1"/>
        <end position="401"/>
    </location>
</feature>
<dbReference type="RefSeq" id="WP_346117345.1">
    <property type="nucleotide sequence ID" value="NZ_BAAAXC010000005.1"/>
</dbReference>
<organism evidence="9 10">
    <name type="scientific">Nonomuraea roseola</name>
    <dbReference type="NCBI Taxonomy" id="46179"/>
    <lineage>
        <taxon>Bacteria</taxon>
        <taxon>Bacillati</taxon>
        <taxon>Actinomycetota</taxon>
        <taxon>Actinomycetes</taxon>
        <taxon>Streptosporangiales</taxon>
        <taxon>Streptosporangiaceae</taxon>
        <taxon>Nonomuraea</taxon>
    </lineage>
</organism>
<proteinExistence type="predicted"/>
<evidence type="ECO:0000256" key="1">
    <source>
        <dbReference type="ARBA" id="ARBA00004651"/>
    </source>
</evidence>
<reference evidence="9 10" key="1">
    <citation type="submission" date="2024-09" db="EMBL/GenBank/DDBJ databases">
        <authorList>
            <person name="Sun Q."/>
            <person name="Mori K."/>
        </authorList>
    </citation>
    <scope>NUCLEOTIDE SEQUENCE [LARGE SCALE GENOMIC DNA]</scope>
    <source>
        <strain evidence="9 10">JCM 3323</strain>
    </source>
</reference>
<keyword evidence="4 7" id="KW-0812">Transmembrane</keyword>
<feature type="transmembrane region" description="Helical" evidence="7">
    <location>
        <begin position="226"/>
        <end position="248"/>
    </location>
</feature>
<dbReference type="Pfam" id="PF05977">
    <property type="entry name" value="MFS_3"/>
    <property type="match status" value="1"/>
</dbReference>
<comment type="caution">
    <text evidence="9">The sequence shown here is derived from an EMBL/GenBank/DDBJ whole genome shotgun (WGS) entry which is preliminary data.</text>
</comment>
<feature type="transmembrane region" description="Helical" evidence="7">
    <location>
        <begin position="287"/>
        <end position="305"/>
    </location>
</feature>
<evidence type="ECO:0000313" key="9">
    <source>
        <dbReference type="EMBL" id="MFB9532465.1"/>
    </source>
</evidence>
<gene>
    <name evidence="9" type="ORF">ACFFRN_38155</name>
</gene>
<feature type="transmembrane region" description="Helical" evidence="7">
    <location>
        <begin position="254"/>
        <end position="275"/>
    </location>
</feature>
<keyword evidence="10" id="KW-1185">Reference proteome</keyword>
<dbReference type="EMBL" id="JBHMCE010000014">
    <property type="protein sequence ID" value="MFB9532465.1"/>
    <property type="molecule type" value="Genomic_DNA"/>
</dbReference>
<comment type="subcellular location">
    <subcellularLocation>
        <location evidence="1">Cell membrane</location>
        <topology evidence="1">Multi-pass membrane protein</topology>
    </subcellularLocation>
</comment>
<evidence type="ECO:0000256" key="2">
    <source>
        <dbReference type="ARBA" id="ARBA00022448"/>
    </source>
</evidence>
<dbReference type="PANTHER" id="PTHR23513:SF6">
    <property type="entry name" value="MAJOR FACILITATOR SUPERFAMILY ASSOCIATED DOMAIN-CONTAINING PROTEIN"/>
    <property type="match status" value="1"/>
</dbReference>
<dbReference type="PROSITE" id="PS50850">
    <property type="entry name" value="MFS"/>
    <property type="match status" value="1"/>
</dbReference>
<dbReference type="Gene3D" id="1.20.1250.20">
    <property type="entry name" value="MFS general substrate transporter like domains"/>
    <property type="match status" value="1"/>
</dbReference>
<keyword evidence="2" id="KW-0813">Transport</keyword>
<evidence type="ECO:0000256" key="6">
    <source>
        <dbReference type="ARBA" id="ARBA00023136"/>
    </source>
</evidence>
<dbReference type="Proteomes" id="UP001589646">
    <property type="component" value="Unassembled WGS sequence"/>
</dbReference>
<accession>A0ABV5QAG1</accession>
<dbReference type="InterPro" id="IPR010290">
    <property type="entry name" value="TM_effector"/>
</dbReference>
<dbReference type="PANTHER" id="PTHR23513">
    <property type="entry name" value="INTEGRAL MEMBRANE EFFLUX PROTEIN-RELATED"/>
    <property type="match status" value="1"/>
</dbReference>
<dbReference type="InterPro" id="IPR036259">
    <property type="entry name" value="MFS_trans_sf"/>
</dbReference>
<evidence type="ECO:0000256" key="7">
    <source>
        <dbReference type="SAM" id="Phobius"/>
    </source>
</evidence>
<evidence type="ECO:0000256" key="3">
    <source>
        <dbReference type="ARBA" id="ARBA00022475"/>
    </source>
</evidence>
<feature type="transmembrane region" description="Helical" evidence="7">
    <location>
        <begin position="344"/>
        <end position="367"/>
    </location>
</feature>
<sequence>MARAARRRGTGSRGVVPLLAATGVSVTGDGAFLTAAPLLAASLTRDPLAVAAVTAAFFVPWLVIGLPAGALVDRWNRRRVMLAADLVRALVLTVAAVLVVTGSASVPALVAAVLAVGAAQCFFDSAAQATIPAVAGRDKDALAHVNGRFWALDNIGRGLLGPPLGSAAFALARALPFAIDAASFLVSAWLVRRLPDTGTAGAAREGLLSAVRAGLRHVFGTRELRVLALSLGAYNCGFNLVLATFVLYATEVLAVPAAAYGALVAAGAVGGVVAGWRARALTRRLSYRQTTALALAVQALVWLGVLAGANVWLTGVLLAVGGAGATLTSVAVGSARQALTPDDLLGRVVAAFRLFGMGAAGLGALMGGVLARLFGLSAPFLAASGLVAVAALLAWPRRPRA</sequence>
<keyword evidence="5 7" id="KW-1133">Transmembrane helix</keyword>
<feature type="transmembrane region" description="Helical" evidence="7">
    <location>
        <begin position="373"/>
        <end position="395"/>
    </location>
</feature>
<dbReference type="CDD" id="cd06173">
    <property type="entry name" value="MFS_MefA_like"/>
    <property type="match status" value="1"/>
</dbReference>
<keyword evidence="3" id="KW-1003">Cell membrane</keyword>
<feature type="transmembrane region" description="Helical" evidence="7">
    <location>
        <begin position="89"/>
        <end position="116"/>
    </location>
</feature>
<feature type="transmembrane region" description="Helical" evidence="7">
    <location>
        <begin position="50"/>
        <end position="68"/>
    </location>
</feature>
<feature type="transmembrane region" description="Helical" evidence="7">
    <location>
        <begin position="167"/>
        <end position="191"/>
    </location>
</feature>
<name>A0ABV5QAG1_9ACTN</name>
<evidence type="ECO:0000259" key="8">
    <source>
        <dbReference type="PROSITE" id="PS50850"/>
    </source>
</evidence>
<evidence type="ECO:0000256" key="5">
    <source>
        <dbReference type="ARBA" id="ARBA00022989"/>
    </source>
</evidence>
<evidence type="ECO:0000313" key="10">
    <source>
        <dbReference type="Proteomes" id="UP001589646"/>
    </source>
</evidence>
<keyword evidence="6 7" id="KW-0472">Membrane</keyword>